<dbReference type="PANTHER" id="PTHR30329">
    <property type="entry name" value="STATOR ELEMENT OF FLAGELLAR MOTOR COMPLEX"/>
    <property type="match status" value="1"/>
</dbReference>
<dbReference type="SUPFAM" id="SSF103088">
    <property type="entry name" value="OmpA-like"/>
    <property type="match status" value="1"/>
</dbReference>
<evidence type="ECO:0000313" key="9">
    <source>
        <dbReference type="Proteomes" id="UP000494245"/>
    </source>
</evidence>
<evidence type="ECO:0000256" key="6">
    <source>
        <dbReference type="SAM" id="SignalP"/>
    </source>
</evidence>
<feature type="chain" id="PRO_5028914813" evidence="6">
    <location>
        <begin position="21"/>
        <end position="164"/>
    </location>
</feature>
<evidence type="ECO:0000313" key="8">
    <source>
        <dbReference type="EMBL" id="GFK95947.1"/>
    </source>
</evidence>
<dbReference type="InterPro" id="IPR006690">
    <property type="entry name" value="OMPA-like_CS"/>
</dbReference>
<dbReference type="InterPro" id="IPR006664">
    <property type="entry name" value="OMP_bac"/>
</dbReference>
<feature type="signal peptide" evidence="6">
    <location>
        <begin position="1"/>
        <end position="20"/>
    </location>
</feature>
<keyword evidence="2 4" id="KW-0472">Membrane</keyword>
<dbReference type="PROSITE" id="PS51123">
    <property type="entry name" value="OMPA_2"/>
    <property type="match status" value="1"/>
</dbReference>
<keyword evidence="8" id="KW-0449">Lipoprotein</keyword>
<dbReference type="EMBL" id="BLTE01000027">
    <property type="protein sequence ID" value="GFK95947.1"/>
    <property type="molecule type" value="Genomic_DNA"/>
</dbReference>
<dbReference type="PROSITE" id="PS01068">
    <property type="entry name" value="OMPA_1"/>
    <property type="match status" value="1"/>
</dbReference>
<evidence type="ECO:0000256" key="5">
    <source>
        <dbReference type="SAM" id="MobiDB-lite"/>
    </source>
</evidence>
<evidence type="ECO:0000256" key="2">
    <source>
        <dbReference type="ARBA" id="ARBA00023136"/>
    </source>
</evidence>
<protein>
    <submittedName>
        <fullName evidence="8">Putative lipoprotein YiaD</fullName>
    </submittedName>
</protein>
<organism evidence="8 9">
    <name type="scientific">Fundidesulfovibrio magnetotacticus</name>
    <dbReference type="NCBI Taxonomy" id="2730080"/>
    <lineage>
        <taxon>Bacteria</taxon>
        <taxon>Pseudomonadati</taxon>
        <taxon>Thermodesulfobacteriota</taxon>
        <taxon>Desulfovibrionia</taxon>
        <taxon>Desulfovibrionales</taxon>
        <taxon>Desulfovibrionaceae</taxon>
        <taxon>Fundidesulfovibrio</taxon>
    </lineage>
</organism>
<accession>A0A6V8M2A0</accession>
<name>A0A6V8M2A0_9BACT</name>
<evidence type="ECO:0000256" key="3">
    <source>
        <dbReference type="ARBA" id="ARBA00023237"/>
    </source>
</evidence>
<dbReference type="RefSeq" id="WP_217270625.1">
    <property type="nucleotide sequence ID" value="NZ_BLTE01000027.1"/>
</dbReference>
<dbReference type="GO" id="GO:0009279">
    <property type="term" value="C:cell outer membrane"/>
    <property type="evidence" value="ECO:0007669"/>
    <property type="project" value="UniProtKB-SubCell"/>
</dbReference>
<evidence type="ECO:0000256" key="4">
    <source>
        <dbReference type="PROSITE-ProRule" id="PRU00473"/>
    </source>
</evidence>
<keyword evidence="9" id="KW-1185">Reference proteome</keyword>
<dbReference type="Proteomes" id="UP000494245">
    <property type="component" value="Unassembled WGS sequence"/>
</dbReference>
<dbReference type="PANTHER" id="PTHR30329:SF21">
    <property type="entry name" value="LIPOPROTEIN YIAD-RELATED"/>
    <property type="match status" value="1"/>
</dbReference>
<feature type="region of interest" description="Disordered" evidence="5">
    <location>
        <begin position="131"/>
        <end position="164"/>
    </location>
</feature>
<dbReference type="InterPro" id="IPR050330">
    <property type="entry name" value="Bact_OuterMem_StrucFunc"/>
</dbReference>
<gene>
    <name evidence="8" type="primary">yiaD_2</name>
    <name evidence="8" type="ORF">NNJEOMEG_03820</name>
</gene>
<sequence>MHLLAFLFLFCFAGVQAVQAQQTVYPSSEAEIVRSLKKTRGLAGVAADAPAPRVAARVLFDTGSDQVRPDSFALLDEFGKALSGQLARQRFELVGHTDDRGGAQYNLELSQRRANSVKAWLVSRHGVDPDRLETRGAGLADPVAANDTEEGRAANRRVEFKPLP</sequence>
<evidence type="ECO:0000256" key="1">
    <source>
        <dbReference type="ARBA" id="ARBA00004442"/>
    </source>
</evidence>
<dbReference type="InterPro" id="IPR006665">
    <property type="entry name" value="OmpA-like"/>
</dbReference>
<dbReference type="PRINTS" id="PR01021">
    <property type="entry name" value="OMPADOMAIN"/>
</dbReference>
<feature type="domain" description="OmpA-like" evidence="7">
    <location>
        <begin position="47"/>
        <end position="164"/>
    </location>
</feature>
<evidence type="ECO:0000259" key="7">
    <source>
        <dbReference type="PROSITE" id="PS51123"/>
    </source>
</evidence>
<proteinExistence type="predicted"/>
<dbReference type="AlphaFoldDB" id="A0A6V8M2A0"/>
<dbReference type="Pfam" id="PF00691">
    <property type="entry name" value="OmpA"/>
    <property type="match status" value="1"/>
</dbReference>
<comment type="caution">
    <text evidence="8">The sequence shown here is derived from an EMBL/GenBank/DDBJ whole genome shotgun (WGS) entry which is preliminary data.</text>
</comment>
<keyword evidence="6" id="KW-0732">Signal</keyword>
<keyword evidence="3" id="KW-0998">Cell outer membrane</keyword>
<reference evidence="8 9" key="2">
    <citation type="submission" date="2020-05" db="EMBL/GenBank/DDBJ databases">
        <title>Draft genome sequence of Desulfovibrio sp. strainFSS-1.</title>
        <authorList>
            <person name="Shimoshige H."/>
            <person name="Kobayashi H."/>
            <person name="Maekawa T."/>
        </authorList>
    </citation>
    <scope>NUCLEOTIDE SEQUENCE [LARGE SCALE GENOMIC DNA]</scope>
    <source>
        <strain evidence="8 9">SIID29052-01</strain>
    </source>
</reference>
<dbReference type="CDD" id="cd07185">
    <property type="entry name" value="OmpA_C-like"/>
    <property type="match status" value="1"/>
</dbReference>
<feature type="compositionally biased region" description="Basic and acidic residues" evidence="5">
    <location>
        <begin position="149"/>
        <end position="164"/>
    </location>
</feature>
<comment type="subcellular location">
    <subcellularLocation>
        <location evidence="1">Cell outer membrane</location>
    </subcellularLocation>
</comment>
<reference evidence="8 9" key="1">
    <citation type="submission" date="2020-04" db="EMBL/GenBank/DDBJ databases">
        <authorList>
            <consortium name="Desulfovibrio sp. FSS-1 genome sequencing consortium"/>
            <person name="Shimoshige H."/>
            <person name="Kobayashi H."/>
            <person name="Maekawa T."/>
        </authorList>
    </citation>
    <scope>NUCLEOTIDE SEQUENCE [LARGE SCALE GENOMIC DNA]</scope>
    <source>
        <strain evidence="8 9">SIID29052-01</strain>
    </source>
</reference>
<dbReference type="InterPro" id="IPR036737">
    <property type="entry name" value="OmpA-like_sf"/>
</dbReference>
<dbReference type="Gene3D" id="3.30.1330.60">
    <property type="entry name" value="OmpA-like domain"/>
    <property type="match status" value="1"/>
</dbReference>